<evidence type="ECO:0000313" key="2">
    <source>
        <dbReference type="Proteomes" id="UP000184383"/>
    </source>
</evidence>
<keyword evidence="2" id="KW-1185">Reference proteome</keyword>
<dbReference type="Gene3D" id="3.40.50.1240">
    <property type="entry name" value="Phosphoglycerate mutase-like"/>
    <property type="match status" value="1"/>
</dbReference>
<organism evidence="1 2">
    <name type="scientific">Aspergillus wentii DTO 134E9</name>
    <dbReference type="NCBI Taxonomy" id="1073089"/>
    <lineage>
        <taxon>Eukaryota</taxon>
        <taxon>Fungi</taxon>
        <taxon>Dikarya</taxon>
        <taxon>Ascomycota</taxon>
        <taxon>Pezizomycotina</taxon>
        <taxon>Eurotiomycetes</taxon>
        <taxon>Eurotiomycetidae</taxon>
        <taxon>Eurotiales</taxon>
        <taxon>Aspergillaceae</taxon>
        <taxon>Aspergillus</taxon>
        <taxon>Aspergillus subgen. Cremei</taxon>
    </lineage>
</organism>
<proteinExistence type="predicted"/>
<sequence length="335" mass="37339">MAGSHSSEFHLRLSNVEGFFLQDEPTTDPSSFDYVKSNFGLISRSYGSDSESDPTGQKTQWERFADQINALNRDSPPGTSYRVLYLGRHGEGFHNVAEQRYGTDLWDCYWSLQDGDENGTWVDSRLTAVGISQAETAHKAWEKQIEQNIPPPQSYYVSPMNRCLATATVTFKGLKMPLTEPFQPTIKELLRETIGLHTCDKRSPKSTIEAEYPLFKIEPSFSEEDPLYDSKLRESNTARDARLLEFLRHIFATDANTFISLTAHSGAITSILEVIGHREFALATGGVIPVVVKVERVAGPAPVRKIDPWEQAPVCKVDPKVKGVVGSTVEVLAEV</sequence>
<dbReference type="PANTHER" id="PTHR48100">
    <property type="entry name" value="BROAD-SPECIFICITY PHOSPHATASE YOR283W-RELATED"/>
    <property type="match status" value="1"/>
</dbReference>
<gene>
    <name evidence="1" type="ORF">ASPWEDRAFT_173235</name>
</gene>
<dbReference type="VEuPathDB" id="FungiDB:ASPWEDRAFT_173235"/>
<dbReference type="Proteomes" id="UP000184383">
    <property type="component" value="Unassembled WGS sequence"/>
</dbReference>
<dbReference type="Pfam" id="PF00300">
    <property type="entry name" value="His_Phos_1"/>
    <property type="match status" value="1"/>
</dbReference>
<evidence type="ECO:0008006" key="3">
    <source>
        <dbReference type="Google" id="ProtNLM"/>
    </source>
</evidence>
<dbReference type="GO" id="GO:0005737">
    <property type="term" value="C:cytoplasm"/>
    <property type="evidence" value="ECO:0007669"/>
    <property type="project" value="TreeGrafter"/>
</dbReference>
<dbReference type="InterPro" id="IPR029033">
    <property type="entry name" value="His_PPase_superfam"/>
</dbReference>
<name>A0A1L9RFU9_ASPWE</name>
<dbReference type="OrthoDB" id="496981at2759"/>
<evidence type="ECO:0000313" key="1">
    <source>
        <dbReference type="EMBL" id="OJJ33802.1"/>
    </source>
</evidence>
<protein>
    <recommendedName>
        <fullName evidence="3">Phosphoglycerate mutase</fullName>
    </recommendedName>
</protein>
<dbReference type="GO" id="GO:0016791">
    <property type="term" value="F:phosphatase activity"/>
    <property type="evidence" value="ECO:0007669"/>
    <property type="project" value="TreeGrafter"/>
</dbReference>
<reference evidence="2" key="1">
    <citation type="journal article" date="2017" name="Genome Biol.">
        <title>Comparative genomics reveals high biological diversity and specific adaptations in the industrially and medically important fungal genus Aspergillus.</title>
        <authorList>
            <person name="de Vries R.P."/>
            <person name="Riley R."/>
            <person name="Wiebenga A."/>
            <person name="Aguilar-Osorio G."/>
            <person name="Amillis S."/>
            <person name="Uchima C.A."/>
            <person name="Anderluh G."/>
            <person name="Asadollahi M."/>
            <person name="Askin M."/>
            <person name="Barry K."/>
            <person name="Battaglia E."/>
            <person name="Bayram O."/>
            <person name="Benocci T."/>
            <person name="Braus-Stromeyer S.A."/>
            <person name="Caldana C."/>
            <person name="Canovas D."/>
            <person name="Cerqueira G.C."/>
            <person name="Chen F."/>
            <person name="Chen W."/>
            <person name="Choi C."/>
            <person name="Clum A."/>
            <person name="Dos Santos R.A."/>
            <person name="Damasio A.R."/>
            <person name="Diallinas G."/>
            <person name="Emri T."/>
            <person name="Fekete E."/>
            <person name="Flipphi M."/>
            <person name="Freyberg S."/>
            <person name="Gallo A."/>
            <person name="Gournas C."/>
            <person name="Habgood R."/>
            <person name="Hainaut M."/>
            <person name="Harispe M.L."/>
            <person name="Henrissat B."/>
            <person name="Hilden K.S."/>
            <person name="Hope R."/>
            <person name="Hossain A."/>
            <person name="Karabika E."/>
            <person name="Karaffa L."/>
            <person name="Karanyi Z."/>
            <person name="Krasevec N."/>
            <person name="Kuo A."/>
            <person name="Kusch H."/>
            <person name="LaButti K."/>
            <person name="Lagendijk E.L."/>
            <person name="Lapidus A."/>
            <person name="Levasseur A."/>
            <person name="Lindquist E."/>
            <person name="Lipzen A."/>
            <person name="Logrieco A.F."/>
            <person name="MacCabe A."/>
            <person name="Maekelae M.R."/>
            <person name="Malavazi I."/>
            <person name="Melin P."/>
            <person name="Meyer V."/>
            <person name="Mielnichuk N."/>
            <person name="Miskei M."/>
            <person name="Molnar A.P."/>
            <person name="Mule G."/>
            <person name="Ngan C.Y."/>
            <person name="Orejas M."/>
            <person name="Orosz E."/>
            <person name="Ouedraogo J.P."/>
            <person name="Overkamp K.M."/>
            <person name="Park H.-S."/>
            <person name="Perrone G."/>
            <person name="Piumi F."/>
            <person name="Punt P.J."/>
            <person name="Ram A.F."/>
            <person name="Ramon A."/>
            <person name="Rauscher S."/>
            <person name="Record E."/>
            <person name="Riano-Pachon D.M."/>
            <person name="Robert V."/>
            <person name="Roehrig J."/>
            <person name="Ruller R."/>
            <person name="Salamov A."/>
            <person name="Salih N.S."/>
            <person name="Samson R.A."/>
            <person name="Sandor E."/>
            <person name="Sanguinetti M."/>
            <person name="Schuetze T."/>
            <person name="Sepcic K."/>
            <person name="Shelest E."/>
            <person name="Sherlock G."/>
            <person name="Sophianopoulou V."/>
            <person name="Squina F.M."/>
            <person name="Sun H."/>
            <person name="Susca A."/>
            <person name="Todd R.B."/>
            <person name="Tsang A."/>
            <person name="Unkles S.E."/>
            <person name="van de Wiele N."/>
            <person name="van Rossen-Uffink D."/>
            <person name="Oliveira J.V."/>
            <person name="Vesth T.C."/>
            <person name="Visser J."/>
            <person name="Yu J.-H."/>
            <person name="Zhou M."/>
            <person name="Andersen M.R."/>
            <person name="Archer D.B."/>
            <person name="Baker S.E."/>
            <person name="Benoit I."/>
            <person name="Brakhage A.A."/>
            <person name="Braus G.H."/>
            <person name="Fischer R."/>
            <person name="Frisvad J.C."/>
            <person name="Goldman G.H."/>
            <person name="Houbraken J."/>
            <person name="Oakley B."/>
            <person name="Pocsi I."/>
            <person name="Scazzocchio C."/>
            <person name="Seiboth B."/>
            <person name="vanKuyk P.A."/>
            <person name="Wortman J."/>
            <person name="Dyer P.S."/>
            <person name="Grigoriev I.V."/>
        </authorList>
    </citation>
    <scope>NUCLEOTIDE SEQUENCE [LARGE SCALE GENOMIC DNA]</scope>
    <source>
        <strain evidence="2">DTO 134E9</strain>
    </source>
</reference>
<dbReference type="InterPro" id="IPR013078">
    <property type="entry name" value="His_Pase_superF_clade-1"/>
</dbReference>
<dbReference type="AlphaFoldDB" id="A0A1L9RFU9"/>
<dbReference type="RefSeq" id="XP_040687478.1">
    <property type="nucleotide sequence ID" value="XM_040831040.1"/>
</dbReference>
<dbReference type="CDD" id="cd07067">
    <property type="entry name" value="HP_PGM_like"/>
    <property type="match status" value="1"/>
</dbReference>
<accession>A0A1L9RFU9</accession>
<dbReference type="SUPFAM" id="SSF53254">
    <property type="entry name" value="Phosphoglycerate mutase-like"/>
    <property type="match status" value="1"/>
</dbReference>
<dbReference type="InterPro" id="IPR050275">
    <property type="entry name" value="PGM_Phosphatase"/>
</dbReference>
<dbReference type="PANTHER" id="PTHR48100:SF1">
    <property type="entry name" value="HISTIDINE PHOSPHATASE FAMILY PROTEIN-RELATED"/>
    <property type="match status" value="1"/>
</dbReference>
<dbReference type="EMBL" id="KV878213">
    <property type="protein sequence ID" value="OJJ33802.1"/>
    <property type="molecule type" value="Genomic_DNA"/>
</dbReference>
<dbReference type="SMART" id="SM00855">
    <property type="entry name" value="PGAM"/>
    <property type="match status" value="1"/>
</dbReference>
<dbReference type="GeneID" id="63746888"/>